<name>A0ACC1HBE0_9FUNG</name>
<evidence type="ECO:0000313" key="2">
    <source>
        <dbReference type="Proteomes" id="UP001145114"/>
    </source>
</evidence>
<sequence>MAAAMGTVTAQGTEPFPLLSDDGGDCATSNSGVGMGFVTTPSTVTPLAGHMRGSTVTQSQMIDLVNSYNSIGGAKRRRSSVEAVAAASSVLASFAATAKSQMSTMGATNNSSHYNPYSTIANQLPFSVLEDTAGENAVSDVSGGGGASGLGQMSVQAPPTFDFAAFAALPAHAALTSPAAKDQQQQLQSQMIPATTGPAQMLGIASGNGGRSGDAESPRMCGGGGSGGGGSRSRRGTKRRLSSSSSKTDRFEGYGDDSDNEGAQERKDVMAGMPLTPDAPGSGRPGSLRHLTPEERRARRLQRNRLAAKECRQKKKQYIKDLEERVEYLEKENMQLRKELDEMNAKLTLGVMRTGNTPILGNSTPLGTHSMTPEPSNLVSR</sequence>
<proteinExistence type="predicted"/>
<dbReference type="Proteomes" id="UP001145114">
    <property type="component" value="Unassembled WGS sequence"/>
</dbReference>
<evidence type="ECO:0000313" key="1">
    <source>
        <dbReference type="EMBL" id="KAJ1672961.1"/>
    </source>
</evidence>
<gene>
    <name evidence="1" type="ORF">EV182_006156</name>
</gene>
<accession>A0ACC1HBE0</accession>
<dbReference type="EMBL" id="JAMZIH010007580">
    <property type="protein sequence ID" value="KAJ1672961.1"/>
    <property type="molecule type" value="Genomic_DNA"/>
</dbReference>
<organism evidence="1 2">
    <name type="scientific">Spiromyces aspiralis</name>
    <dbReference type="NCBI Taxonomy" id="68401"/>
    <lineage>
        <taxon>Eukaryota</taxon>
        <taxon>Fungi</taxon>
        <taxon>Fungi incertae sedis</taxon>
        <taxon>Zoopagomycota</taxon>
        <taxon>Kickxellomycotina</taxon>
        <taxon>Kickxellomycetes</taxon>
        <taxon>Kickxellales</taxon>
        <taxon>Kickxellaceae</taxon>
        <taxon>Spiromyces</taxon>
    </lineage>
</organism>
<reference evidence="1" key="1">
    <citation type="submission" date="2022-06" db="EMBL/GenBank/DDBJ databases">
        <title>Phylogenomic reconstructions and comparative analyses of Kickxellomycotina fungi.</title>
        <authorList>
            <person name="Reynolds N.K."/>
            <person name="Stajich J.E."/>
            <person name="Barry K."/>
            <person name="Grigoriev I.V."/>
            <person name="Crous P."/>
            <person name="Smith M.E."/>
        </authorList>
    </citation>
    <scope>NUCLEOTIDE SEQUENCE</scope>
    <source>
        <strain evidence="1">RSA 2271</strain>
    </source>
</reference>
<comment type="caution">
    <text evidence="1">The sequence shown here is derived from an EMBL/GenBank/DDBJ whole genome shotgun (WGS) entry which is preliminary data.</text>
</comment>
<feature type="non-terminal residue" evidence="1">
    <location>
        <position position="381"/>
    </location>
</feature>
<protein>
    <submittedName>
        <fullName evidence="1">Uncharacterized protein</fullName>
    </submittedName>
</protein>
<keyword evidence="2" id="KW-1185">Reference proteome</keyword>